<keyword evidence="2" id="KW-1185">Reference proteome</keyword>
<dbReference type="Proteomes" id="UP001236569">
    <property type="component" value="Unassembled WGS sequence"/>
</dbReference>
<protein>
    <submittedName>
        <fullName evidence="1">Uncharacterized protein</fullName>
    </submittedName>
</protein>
<sequence>MKKTSHISRLFSTFFVCLMLMFTVFGKTFSASQVHYSGVKKAKTEQSKKQKGATPECSVSELSVMHASPSISFDAVSDFVFSIPSVAIPVVVHALGQQLKVTSLNILYEILFEHFIATNAP</sequence>
<proteinExistence type="predicted"/>
<comment type="caution">
    <text evidence="1">The sequence shown here is derived from an EMBL/GenBank/DDBJ whole genome shotgun (WGS) entry which is preliminary data.</text>
</comment>
<gene>
    <name evidence="1" type="ORF">QM480_22275</name>
</gene>
<dbReference type="EMBL" id="JASHID010000023">
    <property type="protein sequence ID" value="MDI9867084.1"/>
    <property type="molecule type" value="Genomic_DNA"/>
</dbReference>
<organism evidence="1 2">
    <name type="scientific">Flectobacillus longus</name>
    <dbReference type="NCBI Taxonomy" id="2984207"/>
    <lineage>
        <taxon>Bacteria</taxon>
        <taxon>Pseudomonadati</taxon>
        <taxon>Bacteroidota</taxon>
        <taxon>Cytophagia</taxon>
        <taxon>Cytophagales</taxon>
        <taxon>Flectobacillaceae</taxon>
        <taxon>Flectobacillus</taxon>
    </lineage>
</organism>
<evidence type="ECO:0000313" key="1">
    <source>
        <dbReference type="EMBL" id="MDI9867084.1"/>
    </source>
</evidence>
<evidence type="ECO:0000313" key="2">
    <source>
        <dbReference type="Proteomes" id="UP001236569"/>
    </source>
</evidence>
<accession>A0ABT6YUH1</accession>
<reference evidence="1 2" key="1">
    <citation type="submission" date="2023-05" db="EMBL/GenBank/DDBJ databases">
        <title>Novel species of genus Flectobacillus isolated from stream in China.</title>
        <authorList>
            <person name="Lu H."/>
        </authorList>
    </citation>
    <scope>NUCLEOTIDE SEQUENCE [LARGE SCALE GENOMIC DNA]</scope>
    <source>
        <strain evidence="1 2">DC10W</strain>
    </source>
</reference>
<dbReference type="RefSeq" id="WP_283371784.1">
    <property type="nucleotide sequence ID" value="NZ_JASHID010000023.1"/>
</dbReference>
<name>A0ABT6YUH1_9BACT</name>